<reference evidence="1" key="2">
    <citation type="submission" date="2007-03" db="EMBL/GenBank/DDBJ databases">
        <authorList>
            <consortium name="The International Medicago Genome Annotation Group"/>
        </authorList>
    </citation>
    <scope>NUCLEOTIDE SEQUENCE</scope>
</reference>
<proteinExistence type="predicted"/>
<name>Q2HRW0_MEDTR</name>
<protein>
    <submittedName>
        <fullName evidence="1">Uncharacterized protein</fullName>
    </submittedName>
</protein>
<accession>Q2HRW0</accession>
<evidence type="ECO:0000313" key="1">
    <source>
        <dbReference type="EMBL" id="ABD33163.1"/>
    </source>
</evidence>
<gene>
    <name evidence="1" type="ORF">MtrDRAFT_AC157890g12v2</name>
</gene>
<reference evidence="1" key="1">
    <citation type="submission" date="2005-04" db="EMBL/GenBank/DDBJ databases">
        <authorList>
            <person name="Town C.D."/>
        </authorList>
    </citation>
    <scope>NUCLEOTIDE SEQUENCE</scope>
</reference>
<sequence length="134" mass="15110">MALPPSSRSKLQDDVADFTLNQPNKDDKIPITEDCHYRCWGDNGPEGLFGLEEYVQEPYQTPVESVPWAWAGCWEDAPWAWAWAWLRIGRILSKAVLNICRIFSFSAPWAWAWAACEEDPSPISLGRVALGPSS</sequence>
<organism evidence="1">
    <name type="scientific">Medicago truncatula</name>
    <name type="common">Barrel medic</name>
    <name type="synonym">Medicago tribuloides</name>
    <dbReference type="NCBI Taxonomy" id="3880"/>
    <lineage>
        <taxon>Eukaryota</taxon>
        <taxon>Viridiplantae</taxon>
        <taxon>Streptophyta</taxon>
        <taxon>Embryophyta</taxon>
        <taxon>Tracheophyta</taxon>
        <taxon>Spermatophyta</taxon>
        <taxon>Magnoliopsida</taxon>
        <taxon>eudicotyledons</taxon>
        <taxon>Gunneridae</taxon>
        <taxon>Pentapetalae</taxon>
        <taxon>rosids</taxon>
        <taxon>fabids</taxon>
        <taxon>Fabales</taxon>
        <taxon>Fabaceae</taxon>
        <taxon>Papilionoideae</taxon>
        <taxon>50 kb inversion clade</taxon>
        <taxon>NPAAA clade</taxon>
        <taxon>Hologalegina</taxon>
        <taxon>IRL clade</taxon>
        <taxon>Trifolieae</taxon>
        <taxon>Medicago</taxon>
    </lineage>
</organism>
<dbReference type="AlphaFoldDB" id="Q2HRW0"/>
<dbReference type="EMBL" id="AC157890">
    <property type="protein sequence ID" value="ABD33163.1"/>
    <property type="molecule type" value="Genomic_DNA"/>
</dbReference>